<dbReference type="PRINTS" id="PR00960">
    <property type="entry name" value="LMBPPROTEIN"/>
</dbReference>
<gene>
    <name evidence="8" type="ORF">A5710_08620</name>
</gene>
<evidence type="ECO:0000256" key="4">
    <source>
        <dbReference type="ARBA" id="ARBA00022840"/>
    </source>
</evidence>
<dbReference type="InterPro" id="IPR036554">
    <property type="entry name" value="GHMP_kinase_C_sf"/>
</dbReference>
<feature type="domain" description="GHMP kinase N-terminal" evidence="6">
    <location>
        <begin position="75"/>
        <end position="155"/>
    </location>
</feature>
<feature type="domain" description="GHMP kinase C-terminal" evidence="7">
    <location>
        <begin position="230"/>
        <end position="298"/>
    </location>
</feature>
<dbReference type="SUPFAM" id="SSF54211">
    <property type="entry name" value="Ribosomal protein S5 domain 2-like"/>
    <property type="match status" value="1"/>
</dbReference>
<proteinExistence type="inferred from homology"/>
<dbReference type="GO" id="GO:0005524">
    <property type="term" value="F:ATP binding"/>
    <property type="evidence" value="ECO:0007669"/>
    <property type="project" value="UniProtKB-KW"/>
</dbReference>
<dbReference type="SUPFAM" id="SSF55060">
    <property type="entry name" value="GHMP Kinase, C-terminal domain"/>
    <property type="match status" value="1"/>
</dbReference>
<dbReference type="PANTHER" id="PTHR32463">
    <property type="entry name" value="L-FUCOSE KINASE"/>
    <property type="match status" value="1"/>
</dbReference>
<keyword evidence="3 8" id="KW-0418">Kinase</keyword>
<dbReference type="Pfam" id="PF00288">
    <property type="entry name" value="GHMP_kinases_N"/>
    <property type="match status" value="1"/>
</dbReference>
<comment type="caution">
    <text evidence="8">The sequence shown here is derived from an EMBL/GenBank/DDBJ whole genome shotgun (WGS) entry which is preliminary data.</text>
</comment>
<dbReference type="InterPro" id="IPR001174">
    <property type="entry name" value="HddA/FKP"/>
</dbReference>
<sequence length="327" mass="36423">MIISRSPLRISLGGGGTDLPSYYRDHEGFLVAAAIDKYVYLTLHQTFGHDIIIKYSQMELVPSADQIQHPIIREALKMLGINETNLELTSMADIPAGTGLGSSGSFTTALLKTLHTYQKNLVHPEELAEQACHIELDLLKDPIGKQDQYIAAYGGLTCFTFRRDGKVEAAPLKVSTETLYNLEDNLLLFFTGYSRAASSILKEQDDQSKKKADDMLQNLHFVKELGFKSRDALESGDLHEFGRLMNTHWEFKKRRSGSMSNTTINDWYELALRNGAVGGKLIGAGGGGFLMFYAEDKVRLRHALMGAGMQEVRFRFDFEGTKIVVAS</sequence>
<evidence type="ECO:0000259" key="6">
    <source>
        <dbReference type="Pfam" id="PF00288"/>
    </source>
</evidence>
<dbReference type="Pfam" id="PF08544">
    <property type="entry name" value="GHMP_kinases_C"/>
    <property type="match status" value="1"/>
</dbReference>
<keyword evidence="4" id="KW-0067">ATP-binding</keyword>
<dbReference type="InterPro" id="IPR006203">
    <property type="entry name" value="GHMP_knse_ATP-bd_CS"/>
</dbReference>
<protein>
    <submittedName>
        <fullName evidence="8">Galactokinase</fullName>
    </submittedName>
</protein>
<keyword evidence="1" id="KW-0808">Transferase</keyword>
<dbReference type="PIRSF" id="PIRSF036406">
    <property type="entry name" value="Hept_kin"/>
    <property type="match status" value="1"/>
</dbReference>
<evidence type="ECO:0000313" key="9">
    <source>
        <dbReference type="Proteomes" id="UP000093943"/>
    </source>
</evidence>
<dbReference type="InterPro" id="IPR052203">
    <property type="entry name" value="GHMP_Kinase-Related"/>
</dbReference>
<dbReference type="GO" id="GO:0042352">
    <property type="term" value="P:GDP-L-fucose salvage"/>
    <property type="evidence" value="ECO:0007669"/>
    <property type="project" value="TreeGrafter"/>
</dbReference>
<dbReference type="PROSITE" id="PS00627">
    <property type="entry name" value="GHMP_KINASES_ATP"/>
    <property type="match status" value="1"/>
</dbReference>
<dbReference type="AlphaFoldDB" id="A0A1A2XJ44"/>
<dbReference type="PANTHER" id="PTHR32463:SF0">
    <property type="entry name" value="L-FUCOSE KINASE"/>
    <property type="match status" value="1"/>
</dbReference>
<evidence type="ECO:0000256" key="3">
    <source>
        <dbReference type="ARBA" id="ARBA00022777"/>
    </source>
</evidence>
<dbReference type="InterPro" id="IPR020568">
    <property type="entry name" value="Ribosomal_Su5_D2-typ_SF"/>
</dbReference>
<evidence type="ECO:0000256" key="1">
    <source>
        <dbReference type="ARBA" id="ARBA00022679"/>
    </source>
</evidence>
<dbReference type="Proteomes" id="UP000093943">
    <property type="component" value="Unassembled WGS sequence"/>
</dbReference>
<comment type="similarity">
    <text evidence="5">Belongs to the GHMP kinase family.</text>
</comment>
<reference evidence="9" key="1">
    <citation type="submission" date="2016-06" db="EMBL/GenBank/DDBJ databases">
        <authorList>
            <person name="Sutton G."/>
            <person name="Brinkac L."/>
            <person name="Sanka R."/>
            <person name="Adams M."/>
            <person name="Lau E."/>
            <person name="Sam S."/>
            <person name="Sreng N."/>
            <person name="Him V."/>
            <person name="Kerleguer A."/>
            <person name="Cheng S."/>
        </authorList>
    </citation>
    <scope>NUCLEOTIDE SEQUENCE [LARGE SCALE GENOMIC DNA]</scope>
    <source>
        <strain evidence="9">E1876</strain>
    </source>
</reference>
<dbReference type="EMBL" id="LZKG01000146">
    <property type="protein sequence ID" value="OBI25735.1"/>
    <property type="molecule type" value="Genomic_DNA"/>
</dbReference>
<keyword evidence="2" id="KW-0547">Nucleotide-binding</keyword>
<dbReference type="Gene3D" id="3.30.230.120">
    <property type="match status" value="1"/>
</dbReference>
<dbReference type="GO" id="GO:0050201">
    <property type="term" value="F:fucokinase activity"/>
    <property type="evidence" value="ECO:0007669"/>
    <property type="project" value="TreeGrafter"/>
</dbReference>
<name>A0A1A2XJ44_MYCSD</name>
<dbReference type="OrthoDB" id="9812992at2"/>
<organism evidence="8 9">
    <name type="scientific">Mycolicibacter sinensis (strain JDM601)</name>
    <name type="common">Mycobacterium sinense</name>
    <dbReference type="NCBI Taxonomy" id="875328"/>
    <lineage>
        <taxon>Bacteria</taxon>
        <taxon>Bacillati</taxon>
        <taxon>Actinomycetota</taxon>
        <taxon>Actinomycetes</taxon>
        <taxon>Mycobacteriales</taxon>
        <taxon>Mycobacteriaceae</taxon>
        <taxon>Mycolicibacter</taxon>
    </lineage>
</organism>
<dbReference type="InterPro" id="IPR014606">
    <property type="entry name" value="Heptose_7-P_kinase"/>
</dbReference>
<evidence type="ECO:0000259" key="7">
    <source>
        <dbReference type="Pfam" id="PF08544"/>
    </source>
</evidence>
<evidence type="ECO:0000256" key="5">
    <source>
        <dbReference type="ARBA" id="ARBA00038121"/>
    </source>
</evidence>
<dbReference type="InterPro" id="IPR013750">
    <property type="entry name" value="GHMP_kinase_C_dom"/>
</dbReference>
<accession>A0A1A2XJ44</accession>
<evidence type="ECO:0000313" key="8">
    <source>
        <dbReference type="EMBL" id="OBI25735.1"/>
    </source>
</evidence>
<evidence type="ECO:0000256" key="2">
    <source>
        <dbReference type="ARBA" id="ARBA00022741"/>
    </source>
</evidence>
<dbReference type="InterPro" id="IPR006204">
    <property type="entry name" value="GHMP_kinase_N_dom"/>
</dbReference>